<sequence>MKNKIEERYHHSNFAFRIISLMHDNPLIPIFRNPYRLLEVAG</sequence>
<evidence type="ECO:0000313" key="1">
    <source>
        <dbReference type="EMBL" id="GAJ18871.1"/>
    </source>
</evidence>
<proteinExistence type="predicted"/>
<gene>
    <name evidence="1" type="ORF">S12H4_62450</name>
</gene>
<accession>X1VQA7</accession>
<organism evidence="1">
    <name type="scientific">marine sediment metagenome</name>
    <dbReference type="NCBI Taxonomy" id="412755"/>
    <lineage>
        <taxon>unclassified sequences</taxon>
        <taxon>metagenomes</taxon>
        <taxon>ecological metagenomes</taxon>
    </lineage>
</organism>
<name>X1VQA7_9ZZZZ</name>
<dbReference type="AlphaFoldDB" id="X1VQA7"/>
<reference evidence="1" key="1">
    <citation type="journal article" date="2014" name="Front. Microbiol.">
        <title>High frequency of phylogenetically diverse reductive dehalogenase-homologous genes in deep subseafloor sedimentary metagenomes.</title>
        <authorList>
            <person name="Kawai M."/>
            <person name="Futagami T."/>
            <person name="Toyoda A."/>
            <person name="Takaki Y."/>
            <person name="Nishi S."/>
            <person name="Hori S."/>
            <person name="Arai W."/>
            <person name="Tsubouchi T."/>
            <person name="Morono Y."/>
            <person name="Uchiyama I."/>
            <person name="Ito T."/>
            <person name="Fujiyama A."/>
            <person name="Inagaki F."/>
            <person name="Takami H."/>
        </authorList>
    </citation>
    <scope>NUCLEOTIDE SEQUENCE</scope>
    <source>
        <strain evidence="1">Expedition CK06-06</strain>
    </source>
</reference>
<dbReference type="EMBL" id="BARW01041907">
    <property type="protein sequence ID" value="GAJ18871.1"/>
    <property type="molecule type" value="Genomic_DNA"/>
</dbReference>
<protein>
    <submittedName>
        <fullName evidence="1">Uncharacterized protein</fullName>
    </submittedName>
</protein>
<comment type="caution">
    <text evidence="1">The sequence shown here is derived from an EMBL/GenBank/DDBJ whole genome shotgun (WGS) entry which is preliminary data.</text>
</comment>
<feature type="non-terminal residue" evidence="1">
    <location>
        <position position="42"/>
    </location>
</feature>